<gene>
    <name evidence="4" type="ORF">H9647_10140</name>
</gene>
<keyword evidence="2" id="KW-0812">Transmembrane</keyword>
<evidence type="ECO:0000256" key="1">
    <source>
        <dbReference type="SAM" id="MobiDB-lite"/>
    </source>
</evidence>
<keyword evidence="2" id="KW-1133">Transmembrane helix</keyword>
<dbReference type="RefSeq" id="WP_191799655.1">
    <property type="nucleotide sequence ID" value="NZ_JACSQL010000003.1"/>
</dbReference>
<accession>A0ABR8SY31</accession>
<evidence type="ECO:0000256" key="2">
    <source>
        <dbReference type="SAM" id="Phobius"/>
    </source>
</evidence>
<evidence type="ECO:0000313" key="5">
    <source>
        <dbReference type="Proteomes" id="UP000608071"/>
    </source>
</evidence>
<comment type="caution">
    <text evidence="4">The sequence shown here is derived from an EMBL/GenBank/DDBJ whole genome shotgun (WGS) entry which is preliminary data.</text>
</comment>
<keyword evidence="2" id="KW-0472">Membrane</keyword>
<sequence length="459" mass="52280">MKDEVEEQNVAQMMKKVSNDSSKSQLPELDTEKLPRNSKKPRNRWSKRLFYITGFTLVFLLVILVLERNGVSEEDRILMEKLSGKLSYLELIRADQTLYNAVKHDLLQDLHITDTDGDYSITVDGLIADEKKAVILYTFTEPNIESGNSLFTQVEITAGNQVPLSSYGYIPARSDDKKNKDKILTDARIYNVEAGLEGNIPETLILTIKIDDKQFNFTIPNDQKHYANMKKTHRIDQNFSIGGQQLTVHEAIITPLASYVTLVADSMNTRQINDLISLSLMNEKEKRYTDRGGYGDLNLTGGYTTQFHSTYFEDSPVYLISEGGYISDRNKKLVINTDTKETLLAPSDQISLSEVIVKEDQIQISILAKDIDNPVPKHSRMFSLLDRNAVFTDAQDTEYKILSDNETEYSHLGESKSEQMSHYSIPKEDYEQPLTFEVHEYPGFVKEKVKVLLDLTNSK</sequence>
<feature type="region of interest" description="Disordered" evidence="1">
    <location>
        <begin position="1"/>
        <end position="40"/>
    </location>
</feature>
<name>A0ABR8SY31_9BACL</name>
<evidence type="ECO:0000313" key="4">
    <source>
        <dbReference type="EMBL" id="MBD7968424.1"/>
    </source>
</evidence>
<feature type="domain" description="DUF5643" evidence="3">
    <location>
        <begin position="230"/>
        <end position="314"/>
    </location>
</feature>
<dbReference type="Proteomes" id="UP000608071">
    <property type="component" value="Unassembled WGS sequence"/>
</dbReference>
<reference evidence="4 5" key="1">
    <citation type="submission" date="2020-08" db="EMBL/GenBank/DDBJ databases">
        <title>A Genomic Blueprint of the Chicken Gut Microbiome.</title>
        <authorList>
            <person name="Gilroy R."/>
            <person name="Ravi A."/>
            <person name="Getino M."/>
            <person name="Pursley I."/>
            <person name="Horton D.L."/>
            <person name="Alikhan N.-F."/>
            <person name="Baker D."/>
            <person name="Gharbi K."/>
            <person name="Hall N."/>
            <person name="Watson M."/>
            <person name="Adriaenssens E.M."/>
            <person name="Foster-Nyarko E."/>
            <person name="Jarju S."/>
            <person name="Secka A."/>
            <person name="Antonio M."/>
            <person name="Oren A."/>
            <person name="Chaudhuri R."/>
            <person name="La Ragione R.M."/>
            <person name="Hildebrand F."/>
            <person name="Pallen M.J."/>
        </authorList>
    </citation>
    <scope>NUCLEOTIDE SEQUENCE [LARGE SCALE GENOMIC DNA]</scope>
    <source>
        <strain evidence="4 5">Sa2BVA9</strain>
    </source>
</reference>
<organism evidence="4 5">
    <name type="scientific">Paenibacillus gallinarum</name>
    <dbReference type="NCBI Taxonomy" id="2762232"/>
    <lineage>
        <taxon>Bacteria</taxon>
        <taxon>Bacillati</taxon>
        <taxon>Bacillota</taxon>
        <taxon>Bacilli</taxon>
        <taxon>Bacillales</taxon>
        <taxon>Paenibacillaceae</taxon>
        <taxon>Paenibacillus</taxon>
    </lineage>
</organism>
<proteinExistence type="predicted"/>
<dbReference type="Pfam" id="PF18705">
    <property type="entry name" value="DUF5643"/>
    <property type="match status" value="1"/>
</dbReference>
<feature type="transmembrane region" description="Helical" evidence="2">
    <location>
        <begin position="49"/>
        <end position="66"/>
    </location>
</feature>
<evidence type="ECO:0000259" key="3">
    <source>
        <dbReference type="Pfam" id="PF18705"/>
    </source>
</evidence>
<keyword evidence="5" id="KW-1185">Reference proteome</keyword>
<dbReference type="InterPro" id="IPR040680">
    <property type="entry name" value="DUF5643"/>
</dbReference>
<dbReference type="EMBL" id="JACSQL010000003">
    <property type="protein sequence ID" value="MBD7968424.1"/>
    <property type="molecule type" value="Genomic_DNA"/>
</dbReference>
<protein>
    <submittedName>
        <fullName evidence="4">DUF4179 domain-containing protein</fullName>
    </submittedName>
</protein>